<evidence type="ECO:0000313" key="3">
    <source>
        <dbReference type="Proteomes" id="UP000008311"/>
    </source>
</evidence>
<feature type="transmembrane region" description="Helical" evidence="1">
    <location>
        <begin position="69"/>
        <end position="87"/>
    </location>
</feature>
<evidence type="ECO:0000313" key="2">
    <source>
        <dbReference type="EMBL" id="EEF38486.1"/>
    </source>
</evidence>
<feature type="transmembrane region" description="Helical" evidence="1">
    <location>
        <begin position="12"/>
        <end position="35"/>
    </location>
</feature>
<evidence type="ECO:0008006" key="4">
    <source>
        <dbReference type="Google" id="ProtNLM"/>
    </source>
</evidence>
<keyword evidence="1" id="KW-0812">Transmembrane</keyword>
<dbReference type="Gene3D" id="1.20.1250.20">
    <property type="entry name" value="MFS general substrate transporter like domains"/>
    <property type="match status" value="1"/>
</dbReference>
<keyword evidence="1" id="KW-0472">Membrane</keyword>
<dbReference type="eggNOG" id="KOG1237">
    <property type="taxonomic scope" value="Eukaryota"/>
</dbReference>
<keyword evidence="1" id="KW-1133">Transmembrane helix</keyword>
<dbReference type="InParanoid" id="B9SD48"/>
<protein>
    <recommendedName>
        <fullName evidence="4">Nodulin-like domain-containing protein</fullName>
    </recommendedName>
</protein>
<evidence type="ECO:0000256" key="1">
    <source>
        <dbReference type="SAM" id="Phobius"/>
    </source>
</evidence>
<dbReference type="AlphaFoldDB" id="B9SD48"/>
<feature type="transmembrane region" description="Helical" evidence="1">
    <location>
        <begin position="42"/>
        <end position="63"/>
    </location>
</feature>
<organism evidence="2 3">
    <name type="scientific">Ricinus communis</name>
    <name type="common">Castor bean</name>
    <dbReference type="NCBI Taxonomy" id="3988"/>
    <lineage>
        <taxon>Eukaryota</taxon>
        <taxon>Viridiplantae</taxon>
        <taxon>Streptophyta</taxon>
        <taxon>Embryophyta</taxon>
        <taxon>Tracheophyta</taxon>
        <taxon>Spermatophyta</taxon>
        <taxon>Magnoliopsida</taxon>
        <taxon>eudicotyledons</taxon>
        <taxon>Gunneridae</taxon>
        <taxon>Pentapetalae</taxon>
        <taxon>rosids</taxon>
        <taxon>fabids</taxon>
        <taxon>Malpighiales</taxon>
        <taxon>Euphorbiaceae</taxon>
        <taxon>Acalyphoideae</taxon>
        <taxon>Acalypheae</taxon>
        <taxon>Ricinus</taxon>
    </lineage>
</organism>
<dbReference type="Proteomes" id="UP000008311">
    <property type="component" value="Unassembled WGS sequence"/>
</dbReference>
<accession>B9SD48</accession>
<dbReference type="InterPro" id="IPR036259">
    <property type="entry name" value="MFS_trans_sf"/>
</dbReference>
<dbReference type="EMBL" id="EQ973925">
    <property type="protein sequence ID" value="EEF38486.1"/>
    <property type="molecule type" value="Genomic_DNA"/>
</dbReference>
<keyword evidence="3" id="KW-1185">Reference proteome</keyword>
<proteinExistence type="predicted"/>
<gene>
    <name evidence="2" type="ORF">RCOM_1069570</name>
</gene>
<dbReference type="STRING" id="3988.B9SD48"/>
<name>B9SD48_RICCO</name>
<sequence>MDKPNGNTKEEAGALTGLSLAAGGWNSNLIVFLISEFNMSSIAAAQVNTVILGCNSIFAIAGAILADSFFASFSVITVFSFVSFLVIL</sequence>
<reference evidence="3" key="1">
    <citation type="journal article" date="2010" name="Nat. Biotechnol.">
        <title>Draft genome sequence of the oilseed species Ricinus communis.</title>
        <authorList>
            <person name="Chan A.P."/>
            <person name="Crabtree J."/>
            <person name="Zhao Q."/>
            <person name="Lorenzi H."/>
            <person name="Orvis J."/>
            <person name="Puiu D."/>
            <person name="Melake-Berhan A."/>
            <person name="Jones K.M."/>
            <person name="Redman J."/>
            <person name="Chen G."/>
            <person name="Cahoon E.B."/>
            <person name="Gedil M."/>
            <person name="Stanke M."/>
            <person name="Haas B.J."/>
            <person name="Wortman J.R."/>
            <person name="Fraser-Liggett C.M."/>
            <person name="Ravel J."/>
            <person name="Rabinowicz P.D."/>
        </authorList>
    </citation>
    <scope>NUCLEOTIDE SEQUENCE [LARGE SCALE GENOMIC DNA]</scope>
    <source>
        <strain evidence="3">cv. Hale</strain>
    </source>
</reference>